<dbReference type="Pfam" id="PF03454">
    <property type="entry name" value="MoeA_C"/>
    <property type="match status" value="1"/>
</dbReference>
<organism evidence="13 14">
    <name type="scientific">Oceanospirillum sediminis</name>
    <dbReference type="NCBI Taxonomy" id="2760088"/>
    <lineage>
        <taxon>Bacteria</taxon>
        <taxon>Pseudomonadati</taxon>
        <taxon>Pseudomonadota</taxon>
        <taxon>Gammaproteobacteria</taxon>
        <taxon>Oceanospirillales</taxon>
        <taxon>Oceanospirillaceae</taxon>
        <taxon>Oceanospirillum</taxon>
    </lineage>
</organism>
<comment type="similarity">
    <text evidence="4 11">Belongs to the MoeA family.</text>
</comment>
<dbReference type="SMART" id="SM00852">
    <property type="entry name" value="MoCF_biosynth"/>
    <property type="match status" value="1"/>
</dbReference>
<keyword evidence="8 11" id="KW-0460">Magnesium</keyword>
<dbReference type="EC" id="2.10.1.1" evidence="11"/>
<gene>
    <name evidence="13" type="ORF">H4O21_12380</name>
</gene>
<protein>
    <recommendedName>
        <fullName evidence="11">Molybdopterin molybdenumtransferase</fullName>
        <ecNumber evidence="11">2.10.1.1</ecNumber>
    </recommendedName>
</protein>
<evidence type="ECO:0000256" key="10">
    <source>
        <dbReference type="ARBA" id="ARBA00047317"/>
    </source>
</evidence>
<dbReference type="InterPro" id="IPR005110">
    <property type="entry name" value="MoeA_linker/N"/>
</dbReference>
<evidence type="ECO:0000313" key="13">
    <source>
        <dbReference type="EMBL" id="MBB1487404.1"/>
    </source>
</evidence>
<dbReference type="SUPFAM" id="SSF63867">
    <property type="entry name" value="MoeA C-terminal domain-like"/>
    <property type="match status" value="1"/>
</dbReference>
<dbReference type="PANTHER" id="PTHR10192:SF5">
    <property type="entry name" value="GEPHYRIN"/>
    <property type="match status" value="1"/>
</dbReference>
<dbReference type="RefSeq" id="WP_182809179.1">
    <property type="nucleotide sequence ID" value="NZ_JACJFM010000014.1"/>
</dbReference>
<dbReference type="InterPro" id="IPR001453">
    <property type="entry name" value="MoaB/Mog_dom"/>
</dbReference>
<keyword evidence="14" id="KW-1185">Reference proteome</keyword>
<comment type="caution">
    <text evidence="13">The sequence shown here is derived from an EMBL/GenBank/DDBJ whole genome shotgun (WGS) entry which is preliminary data.</text>
</comment>
<comment type="cofactor">
    <cofactor evidence="1 11">
        <name>Mg(2+)</name>
        <dbReference type="ChEBI" id="CHEBI:18420"/>
    </cofactor>
</comment>
<evidence type="ECO:0000256" key="11">
    <source>
        <dbReference type="RuleBase" id="RU365090"/>
    </source>
</evidence>
<accession>A0A839IRV8</accession>
<comment type="catalytic activity">
    <reaction evidence="10">
        <text>adenylyl-molybdopterin + molybdate = Mo-molybdopterin + AMP + H(+)</text>
        <dbReference type="Rhea" id="RHEA:35047"/>
        <dbReference type="ChEBI" id="CHEBI:15378"/>
        <dbReference type="ChEBI" id="CHEBI:36264"/>
        <dbReference type="ChEBI" id="CHEBI:62727"/>
        <dbReference type="ChEBI" id="CHEBI:71302"/>
        <dbReference type="ChEBI" id="CHEBI:456215"/>
        <dbReference type="EC" id="2.10.1.1"/>
    </reaction>
</comment>
<dbReference type="InterPro" id="IPR036135">
    <property type="entry name" value="MoeA_linker/N_sf"/>
</dbReference>
<dbReference type="GO" id="GO:0005829">
    <property type="term" value="C:cytosol"/>
    <property type="evidence" value="ECO:0007669"/>
    <property type="project" value="TreeGrafter"/>
</dbReference>
<dbReference type="AlphaFoldDB" id="A0A839IRV8"/>
<evidence type="ECO:0000256" key="4">
    <source>
        <dbReference type="ARBA" id="ARBA00010763"/>
    </source>
</evidence>
<dbReference type="EMBL" id="JACJFM010000014">
    <property type="protein sequence ID" value="MBB1487404.1"/>
    <property type="molecule type" value="Genomic_DNA"/>
</dbReference>
<dbReference type="Gene3D" id="3.90.105.10">
    <property type="entry name" value="Molybdopterin biosynthesis moea protein, domain 2"/>
    <property type="match status" value="1"/>
</dbReference>
<dbReference type="CDD" id="cd00887">
    <property type="entry name" value="MoeA"/>
    <property type="match status" value="1"/>
</dbReference>
<dbReference type="InterPro" id="IPR036425">
    <property type="entry name" value="MoaB/Mog-like_dom_sf"/>
</dbReference>
<evidence type="ECO:0000256" key="7">
    <source>
        <dbReference type="ARBA" id="ARBA00022723"/>
    </source>
</evidence>
<dbReference type="GO" id="GO:0046872">
    <property type="term" value="F:metal ion binding"/>
    <property type="evidence" value="ECO:0007669"/>
    <property type="project" value="UniProtKB-UniRule"/>
</dbReference>
<dbReference type="SUPFAM" id="SSF53218">
    <property type="entry name" value="Molybdenum cofactor biosynthesis proteins"/>
    <property type="match status" value="1"/>
</dbReference>
<proteinExistence type="inferred from homology"/>
<keyword evidence="7 11" id="KW-0479">Metal-binding</keyword>
<keyword evidence="6 11" id="KW-0808">Transferase</keyword>
<evidence type="ECO:0000256" key="3">
    <source>
        <dbReference type="ARBA" id="ARBA00005046"/>
    </source>
</evidence>
<dbReference type="Pfam" id="PF00994">
    <property type="entry name" value="MoCF_biosynth"/>
    <property type="match status" value="1"/>
</dbReference>
<dbReference type="InterPro" id="IPR038987">
    <property type="entry name" value="MoeA-like"/>
</dbReference>
<evidence type="ECO:0000256" key="8">
    <source>
        <dbReference type="ARBA" id="ARBA00022842"/>
    </source>
</evidence>
<evidence type="ECO:0000256" key="9">
    <source>
        <dbReference type="ARBA" id="ARBA00023150"/>
    </source>
</evidence>
<evidence type="ECO:0000256" key="2">
    <source>
        <dbReference type="ARBA" id="ARBA00002901"/>
    </source>
</evidence>
<dbReference type="InterPro" id="IPR036688">
    <property type="entry name" value="MoeA_C_domain_IV_sf"/>
</dbReference>
<dbReference type="Gene3D" id="3.40.980.10">
    <property type="entry name" value="MoaB/Mog-like domain"/>
    <property type="match status" value="1"/>
</dbReference>
<dbReference type="InterPro" id="IPR005111">
    <property type="entry name" value="MoeA_C_domain_IV"/>
</dbReference>
<evidence type="ECO:0000256" key="6">
    <source>
        <dbReference type="ARBA" id="ARBA00022679"/>
    </source>
</evidence>
<feature type="domain" description="MoaB/Mog" evidence="12">
    <location>
        <begin position="187"/>
        <end position="330"/>
    </location>
</feature>
<dbReference type="SUPFAM" id="SSF63882">
    <property type="entry name" value="MoeA N-terminal region -like"/>
    <property type="match status" value="1"/>
</dbReference>
<dbReference type="NCBIfam" id="TIGR00177">
    <property type="entry name" value="molyb_syn"/>
    <property type="match status" value="1"/>
</dbReference>
<sequence length="423" mass="44994">MAHKVNDPCAHPGLMPVDEAIRIICSAIKPVSVITLPLTEAMGYVLAESVVADINVPPADNSAMDGYALAFSDLKRAPLPVSQRITAGSSPSPLEPGTCARIFTGAEIPAGASIVVMQEKVSETPEGNIIFPTETLTEGENIRLSGQDINKGDTLLEAGLRLDAPALGLIASIGQPEVRVFRKPVITLLSTGDELAEPGQQLRPGQIFNSNRYMLQALFSNLGCEVIDGGIIADTLDTTKKALATAAEQSDMIITSGGVSVGEEDHVKPAVEHLGQLNLWRMAMKPGKPLAFGSIRTDSSAKTCWFTGLPGNPVSALLTALIVVRPALAALQGRGHITPELRYAESTFNFNTGIRREYLRVQYEKNAEGSGSGNSIYRFQNQNSGVLTSCHWADALAVVDSNQQIKAGDQVPCLDLKALMEAP</sequence>
<dbReference type="FunFam" id="3.40.980.10:FF:000004">
    <property type="entry name" value="Molybdopterin molybdenumtransferase"/>
    <property type="match status" value="1"/>
</dbReference>
<dbReference type="Pfam" id="PF03453">
    <property type="entry name" value="MoeA_N"/>
    <property type="match status" value="1"/>
</dbReference>
<keyword evidence="9 11" id="KW-0501">Molybdenum cofactor biosynthesis</keyword>
<evidence type="ECO:0000259" key="12">
    <source>
        <dbReference type="SMART" id="SM00852"/>
    </source>
</evidence>
<evidence type="ECO:0000313" key="14">
    <source>
        <dbReference type="Proteomes" id="UP000565262"/>
    </source>
</evidence>
<dbReference type="UniPathway" id="UPA00344"/>
<keyword evidence="5 11" id="KW-0500">Molybdenum</keyword>
<comment type="pathway">
    <text evidence="3 11">Cofactor biosynthesis; molybdopterin biosynthesis.</text>
</comment>
<dbReference type="Gene3D" id="2.40.340.10">
    <property type="entry name" value="MoeA, C-terminal, domain IV"/>
    <property type="match status" value="1"/>
</dbReference>
<evidence type="ECO:0000256" key="1">
    <source>
        <dbReference type="ARBA" id="ARBA00001946"/>
    </source>
</evidence>
<evidence type="ECO:0000256" key="5">
    <source>
        <dbReference type="ARBA" id="ARBA00022505"/>
    </source>
</evidence>
<dbReference type="GO" id="GO:0006777">
    <property type="term" value="P:Mo-molybdopterin cofactor biosynthetic process"/>
    <property type="evidence" value="ECO:0007669"/>
    <property type="project" value="UniProtKB-UniRule"/>
</dbReference>
<dbReference type="NCBIfam" id="NF045515">
    <property type="entry name" value="Glp_gephyrin"/>
    <property type="match status" value="1"/>
</dbReference>
<dbReference type="Gene3D" id="2.170.190.11">
    <property type="entry name" value="Molybdopterin biosynthesis moea protein, domain 3"/>
    <property type="match status" value="1"/>
</dbReference>
<name>A0A839IRV8_9GAMM</name>
<dbReference type="GO" id="GO:0061599">
    <property type="term" value="F:molybdopterin molybdotransferase activity"/>
    <property type="evidence" value="ECO:0007669"/>
    <property type="project" value="UniProtKB-UniRule"/>
</dbReference>
<dbReference type="PANTHER" id="PTHR10192">
    <property type="entry name" value="MOLYBDOPTERIN BIOSYNTHESIS PROTEIN"/>
    <property type="match status" value="1"/>
</dbReference>
<dbReference type="Proteomes" id="UP000565262">
    <property type="component" value="Unassembled WGS sequence"/>
</dbReference>
<comment type="function">
    <text evidence="2 11">Catalyzes the insertion of molybdate into adenylated molybdopterin with the concomitant release of AMP.</text>
</comment>
<reference evidence="13 14" key="1">
    <citation type="submission" date="2020-08" db="EMBL/GenBank/DDBJ databases">
        <title>Oceanospirillum sp. nov. isolated from marine sediment.</title>
        <authorList>
            <person name="Ji X."/>
        </authorList>
    </citation>
    <scope>NUCLEOTIDE SEQUENCE [LARGE SCALE GENOMIC DNA]</scope>
    <source>
        <strain evidence="13 14">D5</strain>
    </source>
</reference>